<dbReference type="InterPro" id="IPR010985">
    <property type="entry name" value="Ribbon_hlx_hlx"/>
</dbReference>
<dbReference type="SUPFAM" id="SSF47598">
    <property type="entry name" value="Ribbon-helix-helix"/>
    <property type="match status" value="1"/>
</dbReference>
<dbReference type="Proteomes" id="UP000365807">
    <property type="component" value="Unassembled WGS sequence"/>
</dbReference>
<dbReference type="EMBL" id="AACGFG010000001">
    <property type="protein sequence ID" value="EAK4357512.1"/>
    <property type="molecule type" value="Genomic_DNA"/>
</dbReference>
<protein>
    <submittedName>
        <fullName evidence="1">Uncharacterized protein</fullName>
    </submittedName>
</protein>
<evidence type="ECO:0000313" key="2">
    <source>
        <dbReference type="Proteomes" id="UP000365807"/>
    </source>
</evidence>
<proteinExistence type="predicted"/>
<evidence type="ECO:0000313" key="1">
    <source>
        <dbReference type="EMBL" id="EAK4357512.1"/>
    </source>
</evidence>
<dbReference type="AlphaFoldDB" id="A0A381CGT1"/>
<reference evidence="1 2" key="1">
    <citation type="submission" date="2018-06" db="EMBL/GenBank/DDBJ databases">
        <authorList>
            <consortium name="NARMS: The National Antimicrobial Resistance Monitoring System"/>
        </authorList>
    </citation>
    <scope>NUCLEOTIDE SEQUENCE [LARGE SCALE GENOMIC DNA]</scope>
    <source>
        <strain evidence="1 2">FSIS11807978</strain>
    </source>
</reference>
<organism evidence="1 2">
    <name type="scientific">Campylobacter coli</name>
    <dbReference type="NCBI Taxonomy" id="195"/>
    <lineage>
        <taxon>Bacteria</taxon>
        <taxon>Pseudomonadati</taxon>
        <taxon>Campylobacterota</taxon>
        <taxon>Epsilonproteobacteria</taxon>
        <taxon>Campylobacterales</taxon>
        <taxon>Campylobacteraceae</taxon>
        <taxon>Campylobacter</taxon>
    </lineage>
</organism>
<gene>
    <name evidence="1" type="ORF">C6T04_01005</name>
</gene>
<dbReference type="RefSeq" id="WP_002784000.1">
    <property type="nucleotide sequence ID" value="NZ_AANHVQ020000008.1"/>
</dbReference>
<comment type="caution">
    <text evidence="1">The sequence shown here is derived from an EMBL/GenBank/DDBJ whole genome shotgun (WGS) entry which is preliminary data.</text>
</comment>
<name>A0A381CGT1_CAMCO</name>
<accession>A0A381CGT1</accession>
<sequence>MKMIELKVKMPDEYFELLQSVANDGGFNSINELITDRIAHFLKFEKYYRELGKKDILSLDKT</sequence>
<dbReference type="GO" id="GO:0006355">
    <property type="term" value="P:regulation of DNA-templated transcription"/>
    <property type="evidence" value="ECO:0007669"/>
    <property type="project" value="InterPro"/>
</dbReference>